<dbReference type="PANTHER" id="PTHR32060:SF22">
    <property type="entry name" value="CARBOXYL-TERMINAL-PROCESSING PEPTIDASE 3, CHLOROPLASTIC"/>
    <property type="match status" value="1"/>
</dbReference>
<dbReference type="InterPro" id="IPR001478">
    <property type="entry name" value="PDZ"/>
</dbReference>
<keyword evidence="2 5" id="KW-0645">Protease</keyword>
<dbReference type="InterPro" id="IPR040573">
    <property type="entry name" value="TSP_N"/>
</dbReference>
<dbReference type="PROSITE" id="PS50106">
    <property type="entry name" value="PDZ"/>
    <property type="match status" value="1"/>
</dbReference>
<dbReference type="EMBL" id="SJPI01000001">
    <property type="protein sequence ID" value="TWT55139.1"/>
    <property type="molecule type" value="Genomic_DNA"/>
</dbReference>
<gene>
    <name evidence="8" type="primary">prc</name>
    <name evidence="8" type="ORF">Pla22_27930</name>
</gene>
<evidence type="ECO:0000313" key="9">
    <source>
        <dbReference type="Proteomes" id="UP000316598"/>
    </source>
</evidence>
<dbReference type="PANTHER" id="PTHR32060">
    <property type="entry name" value="TAIL-SPECIFIC PROTEASE"/>
    <property type="match status" value="1"/>
</dbReference>
<keyword evidence="3 5" id="KW-0378">Hydrolase</keyword>
<evidence type="ECO:0000256" key="1">
    <source>
        <dbReference type="ARBA" id="ARBA00009179"/>
    </source>
</evidence>
<dbReference type="CDD" id="cd07560">
    <property type="entry name" value="Peptidase_S41_CPP"/>
    <property type="match status" value="1"/>
</dbReference>
<dbReference type="GO" id="GO:0007165">
    <property type="term" value="P:signal transduction"/>
    <property type="evidence" value="ECO:0007669"/>
    <property type="project" value="TreeGrafter"/>
</dbReference>
<reference evidence="8 9" key="1">
    <citation type="submission" date="2019-02" db="EMBL/GenBank/DDBJ databases">
        <title>Deep-cultivation of Planctomycetes and their phenomic and genomic characterization uncovers novel biology.</title>
        <authorList>
            <person name="Wiegand S."/>
            <person name="Jogler M."/>
            <person name="Boedeker C."/>
            <person name="Pinto D."/>
            <person name="Vollmers J."/>
            <person name="Rivas-Marin E."/>
            <person name="Kohn T."/>
            <person name="Peeters S.H."/>
            <person name="Heuer A."/>
            <person name="Rast P."/>
            <person name="Oberbeckmann S."/>
            <person name="Bunk B."/>
            <person name="Jeske O."/>
            <person name="Meyerdierks A."/>
            <person name="Storesund J.E."/>
            <person name="Kallscheuer N."/>
            <person name="Luecker S."/>
            <person name="Lage O.M."/>
            <person name="Pohl T."/>
            <person name="Merkel B.J."/>
            <person name="Hornburger P."/>
            <person name="Mueller R.-W."/>
            <person name="Bruemmer F."/>
            <person name="Labrenz M."/>
            <person name="Spormann A.M."/>
            <person name="Op Den Camp H."/>
            <person name="Overmann J."/>
            <person name="Amann R."/>
            <person name="Jetten M.S.M."/>
            <person name="Mascher T."/>
            <person name="Medema M.H."/>
            <person name="Devos D.P."/>
            <person name="Kaster A.-K."/>
            <person name="Ovreas L."/>
            <person name="Rohde M."/>
            <person name="Galperin M.Y."/>
            <person name="Jogler C."/>
        </authorList>
    </citation>
    <scope>NUCLEOTIDE SEQUENCE [LARGE SCALE GENOMIC DNA]</scope>
    <source>
        <strain evidence="8 9">Pla22</strain>
    </source>
</reference>
<keyword evidence="6" id="KW-0175">Coiled coil</keyword>
<dbReference type="InterPro" id="IPR036034">
    <property type="entry name" value="PDZ_sf"/>
</dbReference>
<evidence type="ECO:0000256" key="4">
    <source>
        <dbReference type="ARBA" id="ARBA00022825"/>
    </source>
</evidence>
<evidence type="ECO:0000256" key="6">
    <source>
        <dbReference type="SAM" id="Coils"/>
    </source>
</evidence>
<evidence type="ECO:0000256" key="5">
    <source>
        <dbReference type="RuleBase" id="RU004404"/>
    </source>
</evidence>
<proteinExistence type="inferred from homology"/>
<dbReference type="EC" id="3.4.21.102" evidence="8"/>
<dbReference type="SMART" id="SM00245">
    <property type="entry name" value="TSPc"/>
    <property type="match status" value="1"/>
</dbReference>
<keyword evidence="9" id="KW-1185">Reference proteome</keyword>
<sequence>MHHRLVLNRSLATTMAIGIALVVSSLSFPLVAGLSVVSAQEVKLVERDPTDSTVVDDVPFQLGQPSRTDRSVAIVIAQLMPRNHVSAKRLDDEISERALDLFVDSLDPLKLYFYKSDIDEFARSATIIDDMVKNGDLNLAFDIFNRFIQRVDERVAIAQQLLNSDFDFTTNEQIVIDPKNAQYAENPAEATDRWRRQIKYALLDLKDEGKEIEEAKQTLRGRYGRYARRWKKTDSEDLVEMYLTAVTMAYDPHSTYMAPGTLDDFQISMRLNLDGIGAQLREKDGNTQITRIIPGGAADKHGKLQPDDIIVKVGQGAEGPADNSDMVDIVEMPLNDVVDLIRGKAGTTVRLGVRKGGVGDMEVYRIVRARIELEESAARGEVIEHQSPDGSGTMKIGYINLPSFYLDMEKAREDTDDFRSSTRDVARILEDFKRQGVDGVVLDLSKNGGGSLTEAINLTGLFIDKGPVVQVKNSDGSVQQYSDDIAGTAWSGPLVVLTSKFSASASEILAGAIKDYRRGIIVGDPQTHGKGTVQTLMDLSQALFRNNREKFGALKVTLQQFYLPDGESTQLEGVAADLVLPSITQKMDVGESDLKYALKHDKVPQARHTLYNLVPQDLLGSLRQSSMSRIQKDDEFTDLLRRVKLYVEQKELNSVSLAEDEFMARRKELDAQKEEEEEALEAEINGEKIYRDNFYNREVLNIAADYVEGLRKQNLARKN</sequence>
<protein>
    <submittedName>
        <fullName evidence="8">Tail-specific protease</fullName>
        <ecNumber evidence="8">3.4.21.102</ecNumber>
    </submittedName>
</protein>
<dbReference type="CDD" id="cd06782">
    <property type="entry name" value="cpPDZ_CPP-like"/>
    <property type="match status" value="1"/>
</dbReference>
<dbReference type="Pfam" id="PF03572">
    <property type="entry name" value="Peptidase_S41"/>
    <property type="match status" value="1"/>
</dbReference>
<dbReference type="InterPro" id="IPR029045">
    <property type="entry name" value="ClpP/crotonase-like_dom_sf"/>
</dbReference>
<dbReference type="Pfam" id="PF17804">
    <property type="entry name" value="TSP_NTD"/>
    <property type="match status" value="1"/>
</dbReference>
<accession>A0A5C5WXZ2</accession>
<comment type="caution">
    <text evidence="8">The sequence shown here is derived from an EMBL/GenBank/DDBJ whole genome shotgun (WGS) entry which is preliminary data.</text>
</comment>
<dbReference type="Pfam" id="PF00595">
    <property type="entry name" value="PDZ"/>
    <property type="match status" value="1"/>
</dbReference>
<evidence type="ECO:0000256" key="2">
    <source>
        <dbReference type="ARBA" id="ARBA00022670"/>
    </source>
</evidence>
<dbReference type="GO" id="GO:0006508">
    <property type="term" value="P:proteolysis"/>
    <property type="evidence" value="ECO:0007669"/>
    <property type="project" value="UniProtKB-KW"/>
</dbReference>
<evidence type="ECO:0000259" key="7">
    <source>
        <dbReference type="PROSITE" id="PS50106"/>
    </source>
</evidence>
<dbReference type="GO" id="GO:0030288">
    <property type="term" value="C:outer membrane-bounded periplasmic space"/>
    <property type="evidence" value="ECO:0007669"/>
    <property type="project" value="TreeGrafter"/>
</dbReference>
<evidence type="ECO:0000256" key="3">
    <source>
        <dbReference type="ARBA" id="ARBA00022801"/>
    </source>
</evidence>
<dbReference type="InterPro" id="IPR020992">
    <property type="entry name" value="Tail_Prtase_C"/>
</dbReference>
<evidence type="ECO:0000313" key="8">
    <source>
        <dbReference type="EMBL" id="TWT55139.1"/>
    </source>
</evidence>
<feature type="coiled-coil region" evidence="6">
    <location>
        <begin position="659"/>
        <end position="686"/>
    </location>
</feature>
<dbReference type="SUPFAM" id="SSF50156">
    <property type="entry name" value="PDZ domain-like"/>
    <property type="match status" value="1"/>
</dbReference>
<dbReference type="Gene3D" id="2.30.42.10">
    <property type="match status" value="1"/>
</dbReference>
<dbReference type="SUPFAM" id="SSF52096">
    <property type="entry name" value="ClpP/crotonase"/>
    <property type="match status" value="1"/>
</dbReference>
<dbReference type="GO" id="GO:0004252">
    <property type="term" value="F:serine-type endopeptidase activity"/>
    <property type="evidence" value="ECO:0007669"/>
    <property type="project" value="UniProtKB-EC"/>
</dbReference>
<dbReference type="AlphaFoldDB" id="A0A5C5WXZ2"/>
<feature type="domain" description="PDZ" evidence="7">
    <location>
        <begin position="266"/>
        <end position="342"/>
    </location>
</feature>
<dbReference type="Proteomes" id="UP000316598">
    <property type="component" value="Unassembled WGS sequence"/>
</dbReference>
<dbReference type="Pfam" id="PF11818">
    <property type="entry name" value="DUF3340"/>
    <property type="match status" value="1"/>
</dbReference>
<dbReference type="NCBIfam" id="TIGR00225">
    <property type="entry name" value="prc"/>
    <property type="match status" value="1"/>
</dbReference>
<keyword evidence="4 5" id="KW-0720">Serine protease</keyword>
<name>A0A5C5WXZ2_9BACT</name>
<dbReference type="InterPro" id="IPR005151">
    <property type="entry name" value="Tail-specific_protease"/>
</dbReference>
<dbReference type="InterPro" id="IPR004447">
    <property type="entry name" value="Peptidase_S41A"/>
</dbReference>
<organism evidence="8 9">
    <name type="scientific">Rubripirellula amarantea</name>
    <dbReference type="NCBI Taxonomy" id="2527999"/>
    <lineage>
        <taxon>Bacteria</taxon>
        <taxon>Pseudomonadati</taxon>
        <taxon>Planctomycetota</taxon>
        <taxon>Planctomycetia</taxon>
        <taxon>Pirellulales</taxon>
        <taxon>Pirellulaceae</taxon>
        <taxon>Rubripirellula</taxon>
    </lineage>
</organism>
<comment type="similarity">
    <text evidence="1 5">Belongs to the peptidase S41A family.</text>
</comment>
<dbReference type="FunFam" id="3.90.226.10:FF:000090">
    <property type="entry name" value="Tail-specific protease"/>
    <property type="match status" value="1"/>
</dbReference>
<dbReference type="RefSeq" id="WP_242631983.1">
    <property type="nucleotide sequence ID" value="NZ_SJPI01000001.1"/>
</dbReference>
<dbReference type="SMART" id="SM00228">
    <property type="entry name" value="PDZ"/>
    <property type="match status" value="1"/>
</dbReference>
<dbReference type="Gene3D" id="3.90.226.10">
    <property type="entry name" value="2-enoyl-CoA Hydratase, Chain A, domain 1"/>
    <property type="match status" value="1"/>
</dbReference>